<dbReference type="GO" id="GO:0004222">
    <property type="term" value="F:metalloendopeptidase activity"/>
    <property type="evidence" value="ECO:0007669"/>
    <property type="project" value="InterPro"/>
</dbReference>
<comment type="subcellular location">
    <subcellularLocation>
        <location evidence="9">Cytoplasm</location>
    </subcellularLocation>
</comment>
<dbReference type="Gene3D" id="3.40.390.30">
    <property type="entry name" value="Metalloproteases ('zincins'), catalytic domain"/>
    <property type="match status" value="1"/>
</dbReference>
<dbReference type="Pfam" id="PF02130">
    <property type="entry name" value="YbeY"/>
    <property type="match status" value="1"/>
</dbReference>
<gene>
    <name evidence="9 10" type="primary">ybeY</name>
    <name evidence="10" type="ORF">H9856_06665</name>
</gene>
<dbReference type="EC" id="3.1.-.-" evidence="9"/>
<evidence type="ECO:0000313" key="10">
    <source>
        <dbReference type="EMBL" id="HIX36050.1"/>
    </source>
</evidence>
<dbReference type="PANTHER" id="PTHR46986:SF1">
    <property type="entry name" value="ENDORIBONUCLEASE YBEY, CHLOROPLASTIC"/>
    <property type="match status" value="1"/>
</dbReference>
<dbReference type="InterPro" id="IPR023091">
    <property type="entry name" value="MetalPrtase_cat_dom_sf_prd"/>
</dbReference>
<sequence length="156" mass="18104">MELEMYDHSNGKLTNHQRDLTEEVLSLAANEINLIPYSSMSVTFVRNPEMREINKKYRGVDRATDVISFAINDNEDIEILAQLMDVDRLDLGDLFVSLDKVDEQALFLNHSTDRELAYLLVHGFLHLNGYDHQTKDEEADMFEVQERILTKYGLPR</sequence>
<reference evidence="10" key="2">
    <citation type="submission" date="2021-04" db="EMBL/GenBank/DDBJ databases">
        <authorList>
            <person name="Gilroy R."/>
        </authorList>
    </citation>
    <scope>NUCLEOTIDE SEQUENCE</scope>
    <source>
        <strain evidence="10">ChiSxjej3B15-572</strain>
    </source>
</reference>
<feature type="binding site" evidence="9">
    <location>
        <position position="122"/>
    </location>
    <ligand>
        <name>Zn(2+)</name>
        <dbReference type="ChEBI" id="CHEBI:29105"/>
        <note>catalytic</note>
    </ligand>
</feature>
<dbReference type="PANTHER" id="PTHR46986">
    <property type="entry name" value="ENDORIBONUCLEASE YBEY, CHLOROPLASTIC"/>
    <property type="match status" value="1"/>
</dbReference>
<dbReference type="GO" id="GO:0008270">
    <property type="term" value="F:zinc ion binding"/>
    <property type="evidence" value="ECO:0007669"/>
    <property type="project" value="UniProtKB-UniRule"/>
</dbReference>
<keyword evidence="4 9" id="KW-0540">Nuclease</keyword>
<dbReference type="AlphaFoldDB" id="A0A9D2ALQ8"/>
<dbReference type="GO" id="GO:0006364">
    <property type="term" value="P:rRNA processing"/>
    <property type="evidence" value="ECO:0007669"/>
    <property type="project" value="UniProtKB-UniRule"/>
</dbReference>
<dbReference type="GO" id="GO:0005737">
    <property type="term" value="C:cytoplasm"/>
    <property type="evidence" value="ECO:0007669"/>
    <property type="project" value="UniProtKB-SubCell"/>
</dbReference>
<comment type="caution">
    <text evidence="10">The sequence shown here is derived from an EMBL/GenBank/DDBJ whole genome shotgun (WGS) entry which is preliminary data.</text>
</comment>
<evidence type="ECO:0000256" key="9">
    <source>
        <dbReference type="HAMAP-Rule" id="MF_00009"/>
    </source>
</evidence>
<evidence type="ECO:0000256" key="7">
    <source>
        <dbReference type="ARBA" id="ARBA00022801"/>
    </source>
</evidence>
<evidence type="ECO:0000256" key="1">
    <source>
        <dbReference type="ARBA" id="ARBA00010875"/>
    </source>
</evidence>
<dbReference type="HAMAP" id="MF_00009">
    <property type="entry name" value="Endoribonucl_YbeY"/>
    <property type="match status" value="1"/>
</dbReference>
<keyword evidence="7 9" id="KW-0378">Hydrolase</keyword>
<keyword evidence="2 9" id="KW-0690">Ribosome biogenesis</keyword>
<dbReference type="EMBL" id="DXFH01000027">
    <property type="protein sequence ID" value="HIX36050.1"/>
    <property type="molecule type" value="Genomic_DNA"/>
</dbReference>
<evidence type="ECO:0000256" key="6">
    <source>
        <dbReference type="ARBA" id="ARBA00022759"/>
    </source>
</evidence>
<evidence type="ECO:0000256" key="5">
    <source>
        <dbReference type="ARBA" id="ARBA00022723"/>
    </source>
</evidence>
<dbReference type="Proteomes" id="UP000824231">
    <property type="component" value="Unassembled WGS sequence"/>
</dbReference>
<comment type="function">
    <text evidence="9">Single strand-specific metallo-endoribonuclease involved in late-stage 70S ribosome quality control and in maturation of the 3' terminus of the 16S rRNA.</text>
</comment>
<comment type="cofactor">
    <cofactor evidence="9">
        <name>Zn(2+)</name>
        <dbReference type="ChEBI" id="CHEBI:29105"/>
    </cofactor>
    <text evidence="9">Binds 1 zinc ion.</text>
</comment>
<accession>A0A9D2ALQ8</accession>
<feature type="binding site" evidence="9">
    <location>
        <position position="132"/>
    </location>
    <ligand>
        <name>Zn(2+)</name>
        <dbReference type="ChEBI" id="CHEBI:29105"/>
        <note>catalytic</note>
    </ligand>
</feature>
<evidence type="ECO:0000256" key="8">
    <source>
        <dbReference type="ARBA" id="ARBA00022833"/>
    </source>
</evidence>
<organism evidence="10 11">
    <name type="scientific">Candidatus Limosilactobacillus merdigallinarum</name>
    <dbReference type="NCBI Taxonomy" id="2838652"/>
    <lineage>
        <taxon>Bacteria</taxon>
        <taxon>Bacillati</taxon>
        <taxon>Bacillota</taxon>
        <taxon>Bacilli</taxon>
        <taxon>Lactobacillales</taxon>
        <taxon>Lactobacillaceae</taxon>
        <taxon>Limosilactobacillus</taxon>
    </lineage>
</organism>
<evidence type="ECO:0000256" key="3">
    <source>
        <dbReference type="ARBA" id="ARBA00022552"/>
    </source>
</evidence>
<evidence type="ECO:0000256" key="4">
    <source>
        <dbReference type="ARBA" id="ARBA00022722"/>
    </source>
</evidence>
<keyword evidence="6 9" id="KW-0255">Endonuclease</keyword>
<reference evidence="10" key="1">
    <citation type="journal article" date="2021" name="PeerJ">
        <title>Extensive microbial diversity within the chicken gut microbiome revealed by metagenomics and culture.</title>
        <authorList>
            <person name="Gilroy R."/>
            <person name="Ravi A."/>
            <person name="Getino M."/>
            <person name="Pursley I."/>
            <person name="Horton D.L."/>
            <person name="Alikhan N.F."/>
            <person name="Baker D."/>
            <person name="Gharbi K."/>
            <person name="Hall N."/>
            <person name="Watson M."/>
            <person name="Adriaenssens E.M."/>
            <person name="Foster-Nyarko E."/>
            <person name="Jarju S."/>
            <person name="Secka A."/>
            <person name="Antonio M."/>
            <person name="Oren A."/>
            <person name="Chaudhuri R.R."/>
            <person name="La Ragione R."/>
            <person name="Hildebrand F."/>
            <person name="Pallen M.J."/>
        </authorList>
    </citation>
    <scope>NUCLEOTIDE SEQUENCE</scope>
    <source>
        <strain evidence="10">ChiSxjej3B15-572</strain>
    </source>
</reference>
<dbReference type="InterPro" id="IPR020549">
    <property type="entry name" value="YbeY_CS"/>
</dbReference>
<dbReference type="PROSITE" id="PS01306">
    <property type="entry name" value="UPF0054"/>
    <property type="match status" value="1"/>
</dbReference>
<keyword evidence="8 9" id="KW-0862">Zinc</keyword>
<proteinExistence type="inferred from homology"/>
<keyword evidence="5 9" id="KW-0479">Metal-binding</keyword>
<dbReference type="SUPFAM" id="SSF55486">
    <property type="entry name" value="Metalloproteases ('zincins'), catalytic domain"/>
    <property type="match status" value="1"/>
</dbReference>
<evidence type="ECO:0000256" key="2">
    <source>
        <dbReference type="ARBA" id="ARBA00022517"/>
    </source>
</evidence>
<dbReference type="InterPro" id="IPR002036">
    <property type="entry name" value="YbeY"/>
</dbReference>
<dbReference type="GO" id="GO:0004521">
    <property type="term" value="F:RNA endonuclease activity"/>
    <property type="evidence" value="ECO:0007669"/>
    <property type="project" value="UniProtKB-UniRule"/>
</dbReference>
<protein>
    <recommendedName>
        <fullName evidence="9">Endoribonuclease YbeY</fullName>
        <ecNumber evidence="9">3.1.-.-</ecNumber>
    </recommendedName>
</protein>
<keyword evidence="9" id="KW-0963">Cytoplasm</keyword>
<feature type="binding site" evidence="9">
    <location>
        <position position="126"/>
    </location>
    <ligand>
        <name>Zn(2+)</name>
        <dbReference type="ChEBI" id="CHEBI:29105"/>
        <note>catalytic</note>
    </ligand>
</feature>
<dbReference type="NCBIfam" id="TIGR00043">
    <property type="entry name" value="rRNA maturation RNase YbeY"/>
    <property type="match status" value="1"/>
</dbReference>
<evidence type="ECO:0000313" key="11">
    <source>
        <dbReference type="Proteomes" id="UP000824231"/>
    </source>
</evidence>
<keyword evidence="3 9" id="KW-0698">rRNA processing</keyword>
<comment type="similarity">
    <text evidence="1 9">Belongs to the endoribonuclease YbeY family.</text>
</comment>
<name>A0A9D2ALQ8_9LACO</name>